<accession>A0ABT3JFN6</accession>
<sequence length="168" mass="17395">MALLLTLIAAQVVAAGPPAPPRPKVAAAPAQTCITATLTEPGVIVVCAERPQGYRLDPDVTRAKKEARNHTLPKDRELLRDSACKSVGPAGCMNQPAINVVGAVGTAVAMVRTAMSGGNVGKMFVSDPQMSEYDYYLAAKQEREEAAEQAADQAAVAAAGHSEPSAAK</sequence>
<keyword evidence="3" id="KW-1185">Reference proteome</keyword>
<feature type="compositionally biased region" description="Low complexity" evidence="1">
    <location>
        <begin position="148"/>
        <end position="159"/>
    </location>
</feature>
<name>A0ABT3JFN6_9SPHN</name>
<comment type="caution">
    <text evidence="2">The sequence shown here is derived from an EMBL/GenBank/DDBJ whole genome shotgun (WGS) entry which is preliminary data.</text>
</comment>
<proteinExistence type="predicted"/>
<evidence type="ECO:0000313" key="2">
    <source>
        <dbReference type="EMBL" id="MCW3797819.1"/>
    </source>
</evidence>
<dbReference type="RefSeq" id="WP_264882362.1">
    <property type="nucleotide sequence ID" value="NZ_JAPDOB010000002.1"/>
</dbReference>
<evidence type="ECO:0000256" key="1">
    <source>
        <dbReference type="SAM" id="MobiDB-lite"/>
    </source>
</evidence>
<protein>
    <recommendedName>
        <fullName evidence="4">Secreted protein</fullName>
    </recommendedName>
</protein>
<reference evidence="2 3" key="1">
    <citation type="submission" date="2022-10" db="EMBL/GenBank/DDBJ databases">
        <title>Sphingomonas sp.</title>
        <authorList>
            <person name="Jin C."/>
        </authorList>
    </citation>
    <scope>NUCLEOTIDE SEQUENCE [LARGE SCALE GENOMIC DNA]</scope>
    <source>
        <strain evidence="2 3">BN140010</strain>
    </source>
</reference>
<dbReference type="Proteomes" id="UP001526246">
    <property type="component" value="Unassembled WGS sequence"/>
</dbReference>
<organism evidence="2 3">
    <name type="scientific">Sphingomonas arvum</name>
    <dbReference type="NCBI Taxonomy" id="2992113"/>
    <lineage>
        <taxon>Bacteria</taxon>
        <taxon>Pseudomonadati</taxon>
        <taxon>Pseudomonadota</taxon>
        <taxon>Alphaproteobacteria</taxon>
        <taxon>Sphingomonadales</taxon>
        <taxon>Sphingomonadaceae</taxon>
        <taxon>Sphingomonas</taxon>
    </lineage>
</organism>
<dbReference type="EMBL" id="JAPDOB010000002">
    <property type="protein sequence ID" value="MCW3797819.1"/>
    <property type="molecule type" value="Genomic_DNA"/>
</dbReference>
<feature type="region of interest" description="Disordered" evidence="1">
    <location>
        <begin position="147"/>
        <end position="168"/>
    </location>
</feature>
<evidence type="ECO:0008006" key="4">
    <source>
        <dbReference type="Google" id="ProtNLM"/>
    </source>
</evidence>
<evidence type="ECO:0000313" key="3">
    <source>
        <dbReference type="Proteomes" id="UP001526246"/>
    </source>
</evidence>
<gene>
    <name evidence="2" type="ORF">OMW55_08385</name>
</gene>